<feature type="region of interest" description="Disordered" evidence="2">
    <location>
        <begin position="578"/>
        <end position="598"/>
    </location>
</feature>
<dbReference type="RefSeq" id="WP_204423197.1">
    <property type="nucleotide sequence ID" value="NZ_CP070228.1"/>
</dbReference>
<sequence length="626" mass="67043">MTSQAEIAKLKAAALAAQAEAAAAKAAAAQAAFEAAQLEMEASQDVEAAQGAEAPHNADTDAAQGIMTPPDTAKSADLSAVSATTPVELESVSGYAQEVISGYASKGQALTIGTYIEDGQPQPGIEIALPLAMLNRHGLVAGATGTGKTRTLQLLAEGLSDAGVPVFITDIKGDLTGLLEPGTASEKLIARVKSQGQTWNARNFPTELYTLGGEGKGTPIRTTVSDFGPLLLSKVLGLNDTQESALSLIFHWADQERLALIDLNDLRAVDSYLTSDEGKTELSAIGGIASSTAGVILREVAELQAQGAESFFGEPAFNATEFIRTNFDGQGIISALELPDVQSRPALFSTFVMWLLAELFEVLPEQGDSDKPKLVFFFDEAHLLFSGASKEFTNQVIQTVRLIRSKGVGIFFVTQTPKDVPADVLGQLGAKIQHALRAHTPNDVKALKETVKTFPTSPLDLHEILPNLGTGEAIVTILDDHGRPSPVAPTRIWAPAAEMGVASNQAIDVALAQSYSMEKYLHPVDPESAFELINARIEAEKLAKEAQAAAKAEATEQERLARELEKQIAAEERAREKELEKIRRQAEKDAQRQAKRRDSMFDTVIKTAGRTLAREITRGLFGTRRR</sequence>
<dbReference type="Pfam" id="PF05872">
    <property type="entry name" value="HerA_C"/>
    <property type="match status" value="1"/>
</dbReference>
<dbReference type="InterPro" id="IPR027417">
    <property type="entry name" value="P-loop_NTPase"/>
</dbReference>
<reference evidence="4 5" key="1">
    <citation type="submission" date="2021-02" db="EMBL/GenBank/DDBJ databases">
        <title>Complete Genome Sequence of Arcanobacterium phocisimile strain DSM 26142T from a harbour seal.</title>
        <authorList>
            <person name="Borowiak M."/>
            <person name="Alssahen M."/>
            <person name="Malorny B."/>
            <person name="Laemmler C."/>
            <person name="Siebert U."/>
            <person name="Ploetz M."/>
            <person name="Abdulmawjood A."/>
        </authorList>
    </citation>
    <scope>NUCLEOTIDE SEQUENCE [LARGE SCALE GENOMIC DNA]</scope>
    <source>
        <strain evidence="4 5">DSM 26142</strain>
    </source>
</reference>
<dbReference type="InterPro" id="IPR051162">
    <property type="entry name" value="T4SS_component"/>
</dbReference>
<protein>
    <submittedName>
        <fullName evidence="4">DUF853 family protein</fullName>
    </submittedName>
</protein>
<gene>
    <name evidence="4" type="ORF">JTE88_05130</name>
</gene>
<keyword evidence="5" id="KW-1185">Reference proteome</keyword>
<evidence type="ECO:0000313" key="4">
    <source>
        <dbReference type="EMBL" id="QRV01499.1"/>
    </source>
</evidence>
<dbReference type="InterPro" id="IPR033186">
    <property type="entry name" value="HerA_C"/>
</dbReference>
<dbReference type="PANTHER" id="PTHR30121:SF6">
    <property type="entry name" value="SLR6007 PROTEIN"/>
    <property type="match status" value="1"/>
</dbReference>
<keyword evidence="1" id="KW-0175">Coiled coil</keyword>
<dbReference type="EMBL" id="CP070228">
    <property type="protein sequence ID" value="QRV01499.1"/>
    <property type="molecule type" value="Genomic_DNA"/>
</dbReference>
<evidence type="ECO:0000256" key="1">
    <source>
        <dbReference type="SAM" id="Coils"/>
    </source>
</evidence>
<feature type="domain" description="Helicase HerA-like C-terminal" evidence="3">
    <location>
        <begin position="120"/>
        <end position="623"/>
    </location>
</feature>
<name>A0ABX7IGB1_9ACTO</name>
<evidence type="ECO:0000313" key="5">
    <source>
        <dbReference type="Proteomes" id="UP000602653"/>
    </source>
</evidence>
<dbReference type="SUPFAM" id="SSF52540">
    <property type="entry name" value="P-loop containing nucleoside triphosphate hydrolases"/>
    <property type="match status" value="1"/>
</dbReference>
<feature type="coiled-coil region" evidence="1">
    <location>
        <begin position="7"/>
        <end position="39"/>
    </location>
</feature>
<dbReference type="Gene3D" id="3.40.50.300">
    <property type="entry name" value="P-loop containing nucleotide triphosphate hydrolases"/>
    <property type="match status" value="2"/>
</dbReference>
<evidence type="ECO:0000259" key="3">
    <source>
        <dbReference type="Pfam" id="PF05872"/>
    </source>
</evidence>
<evidence type="ECO:0000256" key="2">
    <source>
        <dbReference type="SAM" id="MobiDB-lite"/>
    </source>
</evidence>
<dbReference type="PANTHER" id="PTHR30121">
    <property type="entry name" value="UNCHARACTERIZED PROTEIN YJGR-RELATED"/>
    <property type="match status" value="1"/>
</dbReference>
<dbReference type="Proteomes" id="UP000602653">
    <property type="component" value="Chromosome"/>
</dbReference>
<proteinExistence type="predicted"/>
<accession>A0ABX7IGB1</accession>
<organism evidence="4 5">
    <name type="scientific">Arcanobacterium phocisimile</name>
    <dbReference type="NCBI Taxonomy" id="1302235"/>
    <lineage>
        <taxon>Bacteria</taxon>
        <taxon>Bacillati</taxon>
        <taxon>Actinomycetota</taxon>
        <taxon>Actinomycetes</taxon>
        <taxon>Actinomycetales</taxon>
        <taxon>Actinomycetaceae</taxon>
        <taxon>Arcanobacterium</taxon>
    </lineage>
</organism>